<dbReference type="PANTHER" id="PTHR12126">
    <property type="entry name" value="NADH-UBIQUINONE OXIDOREDUCTASE 39 KDA SUBUNIT-RELATED"/>
    <property type="match status" value="1"/>
</dbReference>
<accession>X6NR88</accession>
<dbReference type="SUPFAM" id="SSF51735">
    <property type="entry name" value="NAD(P)-binding Rossmann-fold domains"/>
    <property type="match status" value="1"/>
</dbReference>
<dbReference type="EMBL" id="ASPP01006618">
    <property type="protein sequence ID" value="ETO28526.1"/>
    <property type="molecule type" value="Genomic_DNA"/>
</dbReference>
<dbReference type="Proteomes" id="UP000023152">
    <property type="component" value="Unassembled WGS sequence"/>
</dbReference>
<keyword evidence="1" id="KW-0472">Membrane</keyword>
<dbReference type="PANTHER" id="PTHR12126:SF11">
    <property type="entry name" value="NADH DEHYDROGENASE [UBIQUINONE] 1 ALPHA SUBCOMPLEX SUBUNIT 9, MITOCHONDRIAL"/>
    <property type="match status" value="1"/>
</dbReference>
<reference evidence="2 3" key="1">
    <citation type="journal article" date="2013" name="Curr. Biol.">
        <title>The Genome of the Foraminiferan Reticulomyxa filosa.</title>
        <authorList>
            <person name="Glockner G."/>
            <person name="Hulsmann N."/>
            <person name="Schleicher M."/>
            <person name="Noegel A.A."/>
            <person name="Eichinger L."/>
            <person name="Gallinger C."/>
            <person name="Pawlowski J."/>
            <person name="Sierra R."/>
            <person name="Euteneuer U."/>
            <person name="Pillet L."/>
            <person name="Moustafa A."/>
            <person name="Platzer M."/>
            <person name="Groth M."/>
            <person name="Szafranski K."/>
            <person name="Schliwa M."/>
        </authorList>
    </citation>
    <scope>NUCLEOTIDE SEQUENCE [LARGE SCALE GENOMIC DNA]</scope>
</reference>
<dbReference type="OrthoDB" id="275457at2759"/>
<protein>
    <submittedName>
        <fullName evidence="2">NADH dehydrogenase</fullName>
    </submittedName>
</protein>
<gene>
    <name evidence="2" type="ORF">RFI_08605</name>
</gene>
<evidence type="ECO:0000313" key="3">
    <source>
        <dbReference type="Proteomes" id="UP000023152"/>
    </source>
</evidence>
<dbReference type="GO" id="GO:0044877">
    <property type="term" value="F:protein-containing complex binding"/>
    <property type="evidence" value="ECO:0007669"/>
    <property type="project" value="TreeGrafter"/>
</dbReference>
<dbReference type="Gene3D" id="3.40.50.720">
    <property type="entry name" value="NAD(P)-binding Rossmann-like Domain"/>
    <property type="match status" value="1"/>
</dbReference>
<evidence type="ECO:0000313" key="2">
    <source>
        <dbReference type="EMBL" id="ETO28526.1"/>
    </source>
</evidence>
<keyword evidence="3" id="KW-1185">Reference proteome</keyword>
<dbReference type="InterPro" id="IPR036291">
    <property type="entry name" value="NAD(P)-bd_dom_sf"/>
</dbReference>
<proteinExistence type="predicted"/>
<feature type="transmembrane region" description="Helical" evidence="1">
    <location>
        <begin position="110"/>
        <end position="140"/>
    </location>
</feature>
<comment type="caution">
    <text evidence="2">The sequence shown here is derived from an EMBL/GenBank/DDBJ whole genome shotgun (WGS) entry which is preliminary data.</text>
</comment>
<dbReference type="AlphaFoldDB" id="X6NR88"/>
<dbReference type="InterPro" id="IPR051207">
    <property type="entry name" value="ComplexI_NDUFA9_subunit"/>
</dbReference>
<organism evidence="2 3">
    <name type="scientific">Reticulomyxa filosa</name>
    <dbReference type="NCBI Taxonomy" id="46433"/>
    <lineage>
        <taxon>Eukaryota</taxon>
        <taxon>Sar</taxon>
        <taxon>Rhizaria</taxon>
        <taxon>Retaria</taxon>
        <taxon>Foraminifera</taxon>
        <taxon>Monothalamids</taxon>
        <taxon>Reticulomyxidae</taxon>
        <taxon>Reticulomyxa</taxon>
    </lineage>
</organism>
<keyword evidence="1" id="KW-0812">Transmembrane</keyword>
<keyword evidence="1" id="KW-1133">Transmembrane helix</keyword>
<feature type="non-terminal residue" evidence="2">
    <location>
        <position position="1"/>
    </location>
</feature>
<evidence type="ECO:0000256" key="1">
    <source>
        <dbReference type="SAM" id="Phobius"/>
    </source>
</evidence>
<sequence length="324" mass="38113">WHGEQVAKAFYPEATIIRPSICYGYGDFWFQRMAMQWSWPWKNPKLINGKQIIQPCHFLDVARAVTCAILDPLTTKGKTYSIYGPIRATKEQFFGRTQELEKLGSPIIRVLFVISFFSFLFFFLCLFLLYLTLLLARIFVIHRWLYKPVYPIQRRIQHFFDFFRWYNQIEFINYEDIQLNKINMYPNYESDPKLLTLEDLGIKPGLLICCFHISPLCFSLLTAKAQKEFLLSPDYFVKSMARTSSEWGGEVPSTDLKTIHSLSQYGYRSIRKGGYDVDWWAPDVAEHDFQSHNRENSKKVEYGSDIDGNDRLKQFVKEGKVGYV</sequence>
<dbReference type="GO" id="GO:0005739">
    <property type="term" value="C:mitochondrion"/>
    <property type="evidence" value="ECO:0007669"/>
    <property type="project" value="TreeGrafter"/>
</dbReference>
<name>X6NR88_RETFI</name>